<protein>
    <submittedName>
        <fullName evidence="6">LysR family transcriptional regulator</fullName>
    </submittedName>
</protein>
<organism evidence="6 7">
    <name type="scientific">Stappia taiwanensis</name>
    <dbReference type="NCBI Taxonomy" id="992267"/>
    <lineage>
        <taxon>Bacteria</taxon>
        <taxon>Pseudomonadati</taxon>
        <taxon>Pseudomonadota</taxon>
        <taxon>Alphaproteobacteria</taxon>
        <taxon>Hyphomicrobiales</taxon>
        <taxon>Stappiaceae</taxon>
        <taxon>Stappia</taxon>
    </lineage>
</organism>
<dbReference type="Gene3D" id="3.40.190.10">
    <property type="entry name" value="Periplasmic binding protein-like II"/>
    <property type="match status" value="2"/>
</dbReference>
<evidence type="ECO:0000256" key="2">
    <source>
        <dbReference type="ARBA" id="ARBA00023015"/>
    </source>
</evidence>
<keyword evidence="4" id="KW-0804">Transcription</keyword>
<dbReference type="EMBL" id="JACEON010000009">
    <property type="protein sequence ID" value="MBA4612263.1"/>
    <property type="molecule type" value="Genomic_DNA"/>
</dbReference>
<dbReference type="GO" id="GO:0003700">
    <property type="term" value="F:DNA-binding transcription factor activity"/>
    <property type="evidence" value="ECO:0007669"/>
    <property type="project" value="InterPro"/>
</dbReference>
<keyword evidence="3" id="KW-0238">DNA-binding</keyword>
<comment type="similarity">
    <text evidence="1">Belongs to the LysR transcriptional regulatory family.</text>
</comment>
<dbReference type="InterPro" id="IPR000847">
    <property type="entry name" value="LysR_HTH_N"/>
</dbReference>
<dbReference type="PANTHER" id="PTHR30346:SF0">
    <property type="entry name" value="HCA OPERON TRANSCRIPTIONAL ACTIVATOR HCAR"/>
    <property type="match status" value="1"/>
</dbReference>
<keyword evidence="7" id="KW-1185">Reference proteome</keyword>
<dbReference type="SUPFAM" id="SSF46785">
    <property type="entry name" value="Winged helix' DNA-binding domain"/>
    <property type="match status" value="1"/>
</dbReference>
<dbReference type="Pfam" id="PF03466">
    <property type="entry name" value="LysR_substrate"/>
    <property type="match status" value="1"/>
</dbReference>
<feature type="domain" description="HTH lysR-type" evidence="5">
    <location>
        <begin position="1"/>
        <end position="59"/>
    </location>
</feature>
<sequence length="302" mass="32961">MSFRQVDYFIAVAETGSTAAAARLVNVSQPSVSLAVARLEETLGQPLFLRATGQGMALTGFGRQKLAEFRSLRAQTRAILASAGKEAPLPPMLDLGVFSTLGPRYVPALIDRFRARVPNARLRLHEADLETLHAWLETGRIDLAIVYDFGLGGDVEMTPLHEARPYALVAGDHPLSGETSVSLARVLEDPLILVNLPQSRNFFLSIIQARGLSARIGMETNSIEMLRSMVASRLGVGLLATELPYRTTYDGGKVAHLRLEDPIPPHRVALARPARLPGTWVTRVFEEEARRFFKGTAPDATG</sequence>
<proteinExistence type="inferred from homology"/>
<comment type="caution">
    <text evidence="6">The sequence shown here is derived from an EMBL/GenBank/DDBJ whole genome shotgun (WGS) entry which is preliminary data.</text>
</comment>
<accession>A0A838XZJ1</accession>
<evidence type="ECO:0000259" key="5">
    <source>
        <dbReference type="PROSITE" id="PS50931"/>
    </source>
</evidence>
<reference evidence="6 7" key="2">
    <citation type="submission" date="2020-08" db="EMBL/GenBank/DDBJ databases">
        <title>Stappia taiwanensis sp. nov., isolated from a coastal thermal spring.</title>
        <authorList>
            <person name="Kampfer P."/>
        </authorList>
    </citation>
    <scope>NUCLEOTIDE SEQUENCE [LARGE SCALE GENOMIC DNA]</scope>
    <source>
        <strain evidence="6 7">DSM 23284</strain>
    </source>
</reference>
<keyword evidence="2" id="KW-0805">Transcription regulation</keyword>
<dbReference type="SUPFAM" id="SSF53850">
    <property type="entry name" value="Periplasmic binding protein-like II"/>
    <property type="match status" value="1"/>
</dbReference>
<dbReference type="GO" id="GO:0003677">
    <property type="term" value="F:DNA binding"/>
    <property type="evidence" value="ECO:0007669"/>
    <property type="project" value="UniProtKB-KW"/>
</dbReference>
<evidence type="ECO:0000313" key="7">
    <source>
        <dbReference type="Proteomes" id="UP000559404"/>
    </source>
</evidence>
<dbReference type="PANTHER" id="PTHR30346">
    <property type="entry name" value="TRANSCRIPTIONAL DUAL REGULATOR HCAR-RELATED"/>
    <property type="match status" value="1"/>
</dbReference>
<dbReference type="Gene3D" id="1.10.10.10">
    <property type="entry name" value="Winged helix-like DNA-binding domain superfamily/Winged helix DNA-binding domain"/>
    <property type="match status" value="1"/>
</dbReference>
<dbReference type="PRINTS" id="PR00039">
    <property type="entry name" value="HTHLYSR"/>
</dbReference>
<dbReference type="InterPro" id="IPR036390">
    <property type="entry name" value="WH_DNA-bd_sf"/>
</dbReference>
<evidence type="ECO:0000256" key="4">
    <source>
        <dbReference type="ARBA" id="ARBA00023163"/>
    </source>
</evidence>
<dbReference type="AlphaFoldDB" id="A0A838XZJ1"/>
<name>A0A838XZJ1_9HYPH</name>
<dbReference type="RefSeq" id="WP_181760453.1">
    <property type="nucleotide sequence ID" value="NZ_BMCR01000003.1"/>
</dbReference>
<dbReference type="PROSITE" id="PS50931">
    <property type="entry name" value="HTH_LYSR"/>
    <property type="match status" value="1"/>
</dbReference>
<dbReference type="Proteomes" id="UP000559404">
    <property type="component" value="Unassembled WGS sequence"/>
</dbReference>
<evidence type="ECO:0000256" key="3">
    <source>
        <dbReference type="ARBA" id="ARBA00023125"/>
    </source>
</evidence>
<dbReference type="InterPro" id="IPR036388">
    <property type="entry name" value="WH-like_DNA-bd_sf"/>
</dbReference>
<evidence type="ECO:0000313" key="6">
    <source>
        <dbReference type="EMBL" id="MBA4612263.1"/>
    </source>
</evidence>
<gene>
    <name evidence="6" type="ORF">H1W37_11405</name>
</gene>
<dbReference type="InterPro" id="IPR005119">
    <property type="entry name" value="LysR_subst-bd"/>
</dbReference>
<evidence type="ECO:0000256" key="1">
    <source>
        <dbReference type="ARBA" id="ARBA00009437"/>
    </source>
</evidence>
<reference evidence="6 7" key="1">
    <citation type="submission" date="2020-07" db="EMBL/GenBank/DDBJ databases">
        <authorList>
            <person name="Li M."/>
        </authorList>
    </citation>
    <scope>NUCLEOTIDE SEQUENCE [LARGE SCALE GENOMIC DNA]</scope>
    <source>
        <strain evidence="6 7">DSM 23284</strain>
    </source>
</reference>
<dbReference type="Pfam" id="PF00126">
    <property type="entry name" value="HTH_1"/>
    <property type="match status" value="1"/>
</dbReference>
<dbReference type="GO" id="GO:0032993">
    <property type="term" value="C:protein-DNA complex"/>
    <property type="evidence" value="ECO:0007669"/>
    <property type="project" value="TreeGrafter"/>
</dbReference>